<feature type="transmembrane region" description="Helical" evidence="2">
    <location>
        <begin position="210"/>
        <end position="236"/>
    </location>
</feature>
<organism evidence="3">
    <name type="scientific">Babesia bovis</name>
    <dbReference type="NCBI Taxonomy" id="5865"/>
    <lineage>
        <taxon>Eukaryota</taxon>
        <taxon>Sar</taxon>
        <taxon>Alveolata</taxon>
        <taxon>Apicomplexa</taxon>
        <taxon>Aconoidasida</taxon>
        <taxon>Piroplasmida</taxon>
        <taxon>Babesiidae</taxon>
        <taxon>Babesia</taxon>
    </lineage>
</organism>
<reference evidence="3" key="1">
    <citation type="journal article" date="2014" name="BMC Genomics">
        <title>The Babesia bovis gene and promoter model: an update from full-length EST analysis.</title>
        <authorList>
            <person name="Yamagishi J."/>
            <person name="Wakaguri H."/>
            <person name="Yokoyama N."/>
            <person name="Yamashita R."/>
            <person name="Suzuki Y."/>
            <person name="Xuan X."/>
            <person name="Igarashi I."/>
        </authorList>
    </citation>
    <scope>NUCLEOTIDE SEQUENCE</scope>
    <source>
        <strain evidence="3">Texas</strain>
    </source>
</reference>
<feature type="region of interest" description="Disordered" evidence="1">
    <location>
        <begin position="29"/>
        <end position="51"/>
    </location>
</feature>
<protein>
    <submittedName>
        <fullName evidence="3">Uncharacterized protein</fullName>
    </submittedName>
</protein>
<gene>
    <name evidence="3" type="primary">BBOV_III008830</name>
</gene>
<evidence type="ECO:0000256" key="2">
    <source>
        <dbReference type="SAM" id="Phobius"/>
    </source>
</evidence>
<feature type="compositionally biased region" description="Polar residues" evidence="1">
    <location>
        <begin position="40"/>
        <end position="51"/>
    </location>
</feature>
<keyword evidence="2" id="KW-0472">Membrane</keyword>
<name>S6BMU7_BABBO</name>
<dbReference type="AlphaFoldDB" id="S6BMU7"/>
<feature type="compositionally biased region" description="Acidic residues" evidence="1">
    <location>
        <begin position="349"/>
        <end position="394"/>
    </location>
</feature>
<dbReference type="VEuPathDB" id="PiroplasmaDB:BBOV_III008830"/>
<dbReference type="EMBL" id="AK441603">
    <property type="protein sequence ID" value="BAN65397.1"/>
    <property type="molecule type" value="mRNA"/>
</dbReference>
<sequence>MMGKQAVSSLTENGLNDTLRHEYHLRHGNISNRGGLVGGNHTTGTAETASDSSTVDYYVSTSGNEYPGELQAISFIEGQTITDDDSKLPTKDSWSNIRKHVMDDHSQYSVNPRDMASLSAVSYAQMTNRLSVNDSTFGMPLPSQLYPHAITIDTPSGTRSVLPKLNPLKILSKEGSQRIIGAASHNIDYNFDNLRHINTFFMADEARLPVYIAAFSSGFFSVLICLCAILYTRYIFMRVRKMKSDKRKRLDDGSSVPLLDEKDIEQRYKNQSLAEIRAMNPSLARIEDYIRGEVKKWEERARLAEESAAPADEFQNLMRDLTMDSQKGKPSDSNAALDAIFKPSYPLDEMPDSESDSEDNGSEEEDDEYDDDSSDDEDSEYSSDSDDENVALLR</sequence>
<evidence type="ECO:0000256" key="1">
    <source>
        <dbReference type="SAM" id="MobiDB-lite"/>
    </source>
</evidence>
<evidence type="ECO:0000313" key="3">
    <source>
        <dbReference type="EMBL" id="BAN65397.1"/>
    </source>
</evidence>
<keyword evidence="2" id="KW-1133">Transmembrane helix</keyword>
<accession>S6BMU7</accession>
<keyword evidence="2" id="KW-0812">Transmembrane</keyword>
<proteinExistence type="evidence at transcript level"/>
<feature type="region of interest" description="Disordered" evidence="1">
    <location>
        <begin position="323"/>
        <end position="394"/>
    </location>
</feature>